<proteinExistence type="predicted"/>
<dbReference type="Pfam" id="PF10647">
    <property type="entry name" value="Gmad1"/>
    <property type="match status" value="1"/>
</dbReference>
<feature type="chain" id="PRO_5038557439" description="GerMN domain-containing protein" evidence="1">
    <location>
        <begin position="34"/>
        <end position="587"/>
    </location>
</feature>
<evidence type="ECO:0000313" key="4">
    <source>
        <dbReference type="Proteomes" id="UP000244867"/>
    </source>
</evidence>
<dbReference type="RefSeq" id="WP_108343853.1">
    <property type="nucleotide sequence ID" value="NZ_PYXZ01000002.1"/>
</dbReference>
<sequence length="587" mass="61916">MRTRGTPRPPARLAGAGLATLAALLLSSCVRMPSDGPVTEVEDQVATSTATGIGFDPKPPQPGESATEIVANFLEAMKATPSSASVAREFLTADAQQRWEPEDGIVTYDELGDAVGEQQVAVPMAGVELYDGRGAWQGSRVGQVTTFELTTEDGEWRIDELPNALMVPTTWFEDEFSRVSLYFFDPTAQIFVPEPVFVPEGDQLASSMVRGLLDDPLLDPRLDRTFVPPGFTAGVSVPITSGGIAQVSLEGEPSAVDEDVRQRILTQLIWTLRQEPRVRALRLTIGDEEEQGLGGAVSQVGLSTGDAYDPTGAQSSGDLFGLLDGRLVRGSVGALSPTPGPMGTARLGVRSIGVDLTGDRVAGVSGDGRSVIVAPVDTSGRAVEVASGARDLLPPAWDFADRIWLADRAGGRAQISVVVGEQAPRSIDVPGISRRDVRHLLVSRDGSRLVAVVRTPRGDRVVASRILHTDGGRVLRATRAVVLDFEPDDATSVVRDIGWRSPTAISVLTDINEDLSQVETISVDGSPGDLGIEGASRLRGGVRDLVGSPVTDAEVFAVAPDAISDLAAPERTLVPLPAGVTSLTYVG</sequence>
<dbReference type="SMART" id="SM00909">
    <property type="entry name" value="Germane"/>
    <property type="match status" value="1"/>
</dbReference>
<dbReference type="SUPFAM" id="SSF82171">
    <property type="entry name" value="DPP6 N-terminal domain-like"/>
    <property type="match status" value="1"/>
</dbReference>
<dbReference type="Proteomes" id="UP000244867">
    <property type="component" value="Unassembled WGS sequence"/>
</dbReference>
<comment type="caution">
    <text evidence="3">The sequence shown here is derived from an EMBL/GenBank/DDBJ whole genome shotgun (WGS) entry which is preliminary data.</text>
</comment>
<feature type="signal peptide" evidence="1">
    <location>
        <begin position="1"/>
        <end position="33"/>
    </location>
</feature>
<feature type="domain" description="GerMN" evidence="2">
    <location>
        <begin position="205"/>
        <end position="295"/>
    </location>
</feature>
<dbReference type="Pfam" id="PF10646">
    <property type="entry name" value="Germane"/>
    <property type="match status" value="1"/>
</dbReference>
<dbReference type="EMBL" id="PYXZ01000002">
    <property type="protein sequence ID" value="PUA81969.1"/>
    <property type="molecule type" value="Genomic_DNA"/>
</dbReference>
<organism evidence="3 4">
    <name type="scientific">Nocardioides currus</name>
    <dbReference type="NCBI Taxonomy" id="2133958"/>
    <lineage>
        <taxon>Bacteria</taxon>
        <taxon>Bacillati</taxon>
        <taxon>Actinomycetota</taxon>
        <taxon>Actinomycetes</taxon>
        <taxon>Propionibacteriales</taxon>
        <taxon>Nocardioidaceae</taxon>
        <taxon>Nocardioides</taxon>
    </lineage>
</organism>
<gene>
    <name evidence="3" type="ORF">C7S10_07985</name>
</gene>
<keyword evidence="1" id="KW-0732">Signal</keyword>
<dbReference type="AlphaFoldDB" id="A0A2R7Z1E7"/>
<dbReference type="InterPro" id="IPR018910">
    <property type="entry name" value="LpqB_C"/>
</dbReference>
<keyword evidence="4" id="KW-1185">Reference proteome</keyword>
<evidence type="ECO:0000313" key="3">
    <source>
        <dbReference type="EMBL" id="PUA81969.1"/>
    </source>
</evidence>
<protein>
    <recommendedName>
        <fullName evidence="2">GerMN domain-containing protein</fullName>
    </recommendedName>
</protein>
<dbReference type="InterPro" id="IPR059026">
    <property type="entry name" value="LpqB_N"/>
</dbReference>
<name>A0A2R7Z1E7_9ACTN</name>
<dbReference type="Pfam" id="PF25976">
    <property type="entry name" value="LpqB_N"/>
    <property type="match status" value="1"/>
</dbReference>
<evidence type="ECO:0000259" key="2">
    <source>
        <dbReference type="SMART" id="SM00909"/>
    </source>
</evidence>
<dbReference type="InterPro" id="IPR019606">
    <property type="entry name" value="GerMN"/>
</dbReference>
<evidence type="ECO:0000256" key="1">
    <source>
        <dbReference type="SAM" id="SignalP"/>
    </source>
</evidence>
<accession>A0A2R7Z1E7</accession>
<dbReference type="OrthoDB" id="3226781at2"/>
<dbReference type="PROSITE" id="PS51257">
    <property type="entry name" value="PROKAR_LIPOPROTEIN"/>
    <property type="match status" value="1"/>
</dbReference>
<reference evidence="3 4" key="1">
    <citation type="submission" date="2018-03" db="EMBL/GenBank/DDBJ databases">
        <authorList>
            <person name="Keele B.F."/>
        </authorList>
    </citation>
    <scope>NUCLEOTIDE SEQUENCE [LARGE SCALE GENOMIC DNA]</scope>
    <source>
        <strain evidence="3 4">IB-3</strain>
    </source>
</reference>